<dbReference type="RefSeq" id="WP_065294685.1">
    <property type="nucleotide sequence ID" value="NZ_CAUUMV010000001.1"/>
</dbReference>
<keyword evidence="1" id="KW-0812">Transmembrane</keyword>
<proteinExistence type="predicted"/>
<name>A0AAP7GYP9_AGGAP</name>
<evidence type="ECO:0000313" key="3">
    <source>
        <dbReference type="EMBL" id="RMW89976.1"/>
    </source>
</evidence>
<dbReference type="EMBL" id="MAQE01000001">
    <property type="protein sequence ID" value="OBY54134.1"/>
    <property type="molecule type" value="Genomic_DNA"/>
</dbReference>
<evidence type="ECO:0000313" key="2">
    <source>
        <dbReference type="EMBL" id="OBY54134.1"/>
    </source>
</evidence>
<keyword evidence="1" id="KW-1133">Transmembrane helix</keyword>
<protein>
    <submittedName>
        <fullName evidence="2">Uncharacterized protein</fullName>
    </submittedName>
</protein>
<accession>A0AAP7GYP9</accession>
<feature type="transmembrane region" description="Helical" evidence="1">
    <location>
        <begin position="32"/>
        <end position="51"/>
    </location>
</feature>
<reference evidence="3 5" key="2">
    <citation type="journal article" date="2019" name="J. Oral Microbiol.">
        <title>Role of OmpA1 and OmpA2 in Aggregatibacter actinomycetemcomitans and Aggregatibacter aphrophilus serum resistance.</title>
        <authorList>
            <person name="Lindholm M."/>
            <person name="Min Aung K."/>
            <person name="Nyunt Wai S."/>
            <person name="Oscarsson J."/>
        </authorList>
    </citation>
    <scope>NUCLEOTIDE SEQUENCE [LARGE SCALE GENOMIC DNA]</scope>
    <source>
        <strain evidence="3 5">HK83</strain>
    </source>
</reference>
<feature type="transmembrane region" description="Helical" evidence="1">
    <location>
        <begin position="63"/>
        <end position="81"/>
    </location>
</feature>
<reference evidence="2 4" key="1">
    <citation type="submission" date="2016-06" db="EMBL/GenBank/DDBJ databases">
        <title>Simultaneous identification of Haemophilus influenzae and Haemophilus haemolyticus using TaqMan real-time PCR.</title>
        <authorList>
            <person name="Price E.P."/>
            <person name="Sarovich D.S."/>
            <person name="Harris T."/>
            <person name="Spargo J.C."/>
            <person name="Nosworthy E."/>
            <person name="Beissbarth J."/>
            <person name="Smith-Vaughan H."/>
        </authorList>
    </citation>
    <scope>NUCLEOTIDE SEQUENCE [LARGE SCALE GENOMIC DNA]</scope>
    <source>
        <strain evidence="2 4">ATCC 7901</strain>
    </source>
</reference>
<dbReference type="Proteomes" id="UP000092746">
    <property type="component" value="Unassembled WGS sequence"/>
</dbReference>
<evidence type="ECO:0000313" key="5">
    <source>
        <dbReference type="Proteomes" id="UP000274211"/>
    </source>
</evidence>
<dbReference type="AlphaFoldDB" id="A0AAP7GYP9"/>
<comment type="caution">
    <text evidence="2">The sequence shown here is derived from an EMBL/GenBank/DDBJ whole genome shotgun (WGS) entry which is preliminary data.</text>
</comment>
<dbReference type="Proteomes" id="UP000274211">
    <property type="component" value="Unassembled WGS sequence"/>
</dbReference>
<keyword evidence="1" id="KW-0472">Membrane</keyword>
<keyword evidence="5" id="KW-1185">Reference proteome</keyword>
<gene>
    <name evidence="2" type="ORF">BBB52_01415</name>
    <name evidence="3" type="ORF">DOL88_01700</name>
</gene>
<sequence length="611" mass="69788">MIKIIIGIFLALITFLVGTLISGDIIVFFAWWLFPVYAFLLIIYFALYAVIGLITNKPLTAKVKVLLIIPTISIPLGYIEWSKYRDAKIAQENQIQRIHKLIEALNGLPANADVGEDQYRLYATTNNLKDEYGNQPTFKWGDFELTSFKSTSQYSVDDVEVISLTQPKELPIGIKCSHELGFTRKMQGLSPKGAASEEFEFSKCKVDELSLMLNNRNIQLKEFMLYYNHGIPEYRYETKNLTEKIANLNALHHPYWVARPKGYVKIGDEWIADYISLIFNQEGKPIMLIGAAQHKDELDYTKINQCVIKPRKFTVILTELQDGQVILHTSKEFSDDFSESCPETVRTTLTYFPEQPDTLEKTKASEMKRNPILQIFTGLDDKINVTWSPEYQRLHSVIGMGKPFFWGDINITSFQNSLYKIQVNLADNATKLGAFSCREDSNAEFVHLPESADNTLAYNNFALAKCTEVDGLLWFENNPIQAGMGSLEYVDTSNKLQKKSISDTSLLIFTPRHHDKAILTVNGFPFYLKEALTNQQGEIITLVGKLMSLNKEETIKLGECEYDHSLLKLTHFSEKQVDISFNYLGREDILEDTNTQKCKFEQATYQILSQN</sequence>
<dbReference type="EMBL" id="QMGS01000027">
    <property type="protein sequence ID" value="RMW89976.1"/>
    <property type="molecule type" value="Genomic_DNA"/>
</dbReference>
<evidence type="ECO:0000256" key="1">
    <source>
        <dbReference type="SAM" id="Phobius"/>
    </source>
</evidence>
<organism evidence="2 4">
    <name type="scientific">Aggregatibacter aphrophilus</name>
    <name type="common">Haemophilus aphrophilus</name>
    <dbReference type="NCBI Taxonomy" id="732"/>
    <lineage>
        <taxon>Bacteria</taxon>
        <taxon>Pseudomonadati</taxon>
        <taxon>Pseudomonadota</taxon>
        <taxon>Gammaproteobacteria</taxon>
        <taxon>Pasteurellales</taxon>
        <taxon>Pasteurellaceae</taxon>
        <taxon>Aggregatibacter</taxon>
    </lineage>
</organism>
<evidence type="ECO:0000313" key="4">
    <source>
        <dbReference type="Proteomes" id="UP000092746"/>
    </source>
</evidence>